<dbReference type="CDD" id="cd04301">
    <property type="entry name" value="NAT_SF"/>
    <property type="match status" value="1"/>
</dbReference>
<name>A0A0D2FK30_9EURO</name>
<dbReference type="SUPFAM" id="SSF55729">
    <property type="entry name" value="Acyl-CoA N-acyltransferases (Nat)"/>
    <property type="match status" value="1"/>
</dbReference>
<dbReference type="InterPro" id="IPR016181">
    <property type="entry name" value="Acyl_CoA_acyltransferase"/>
</dbReference>
<dbReference type="PROSITE" id="PS51186">
    <property type="entry name" value="GNAT"/>
    <property type="match status" value="1"/>
</dbReference>
<dbReference type="AlphaFoldDB" id="A0A0D2FK30"/>
<organism evidence="2 3">
    <name type="scientific">Phialophora macrospora</name>
    <dbReference type="NCBI Taxonomy" id="1851006"/>
    <lineage>
        <taxon>Eukaryota</taxon>
        <taxon>Fungi</taxon>
        <taxon>Dikarya</taxon>
        <taxon>Ascomycota</taxon>
        <taxon>Pezizomycotina</taxon>
        <taxon>Eurotiomycetes</taxon>
        <taxon>Chaetothyriomycetidae</taxon>
        <taxon>Chaetothyriales</taxon>
        <taxon>Herpotrichiellaceae</taxon>
        <taxon>Phialophora</taxon>
    </lineage>
</organism>
<feature type="domain" description="N-acetyltransferase" evidence="1">
    <location>
        <begin position="64"/>
        <end position="214"/>
    </location>
</feature>
<dbReference type="PANTHER" id="PTHR42791">
    <property type="entry name" value="GNAT FAMILY ACETYLTRANSFERASE"/>
    <property type="match status" value="1"/>
</dbReference>
<dbReference type="Proteomes" id="UP000054266">
    <property type="component" value="Unassembled WGS sequence"/>
</dbReference>
<protein>
    <recommendedName>
        <fullName evidence="1">N-acetyltransferase domain-containing protein</fullName>
    </recommendedName>
</protein>
<dbReference type="PANTHER" id="PTHR42791:SF17">
    <property type="entry name" value="ACETYLTRANSFERASE, GNAT FAMILY FAMILY (AFU_ORTHOLOGUE AFUA_8G05690)"/>
    <property type="match status" value="1"/>
</dbReference>
<dbReference type="Pfam" id="PF00583">
    <property type="entry name" value="Acetyltransf_1"/>
    <property type="match status" value="1"/>
</dbReference>
<sequence>MPAFALIPASPSDLEAVARVQFEACAQDHGFPVIFPKGPTLASITHFVQSYESDMENDLSCHLMVVKDALTGDVASFAIWHFYPPRSSEEIEEEMLMREFPLPSDANKELGNRLIHNSIRKRHEVVASAIGTNQPYAYLAAVGTSPKYQKQGAASLLLNWGLERADDRGLAVYVESAPVALRLYEKYGFQEVSDLKLDLAPWKEGEYLNKCMVRQPAT</sequence>
<accession>A0A0D2FK30</accession>
<evidence type="ECO:0000313" key="3">
    <source>
        <dbReference type="Proteomes" id="UP000054266"/>
    </source>
</evidence>
<dbReference type="HOGENOM" id="CLU_060131_6_5_1"/>
<dbReference type="EMBL" id="KN846959">
    <property type="protein sequence ID" value="KIW67100.1"/>
    <property type="molecule type" value="Genomic_DNA"/>
</dbReference>
<dbReference type="STRING" id="5601.A0A0D2FK30"/>
<dbReference type="InterPro" id="IPR000182">
    <property type="entry name" value="GNAT_dom"/>
</dbReference>
<evidence type="ECO:0000259" key="1">
    <source>
        <dbReference type="PROSITE" id="PS51186"/>
    </source>
</evidence>
<evidence type="ECO:0000313" key="2">
    <source>
        <dbReference type="EMBL" id="KIW67100.1"/>
    </source>
</evidence>
<reference evidence="2 3" key="1">
    <citation type="submission" date="2015-01" db="EMBL/GenBank/DDBJ databases">
        <title>The Genome Sequence of Capronia semiimmersa CBS27337.</title>
        <authorList>
            <consortium name="The Broad Institute Genomics Platform"/>
            <person name="Cuomo C."/>
            <person name="de Hoog S."/>
            <person name="Gorbushina A."/>
            <person name="Stielow B."/>
            <person name="Teixiera M."/>
            <person name="Abouelleil A."/>
            <person name="Chapman S.B."/>
            <person name="Priest M."/>
            <person name="Young S.K."/>
            <person name="Wortman J."/>
            <person name="Nusbaum C."/>
            <person name="Birren B."/>
        </authorList>
    </citation>
    <scope>NUCLEOTIDE SEQUENCE [LARGE SCALE GENOMIC DNA]</scope>
    <source>
        <strain evidence="2 3">CBS 27337</strain>
    </source>
</reference>
<proteinExistence type="predicted"/>
<keyword evidence="3" id="KW-1185">Reference proteome</keyword>
<dbReference type="InterPro" id="IPR052523">
    <property type="entry name" value="Trichothecene_AcTrans"/>
</dbReference>
<dbReference type="GO" id="GO:0016747">
    <property type="term" value="F:acyltransferase activity, transferring groups other than amino-acyl groups"/>
    <property type="evidence" value="ECO:0007669"/>
    <property type="project" value="InterPro"/>
</dbReference>
<dbReference type="Gene3D" id="3.40.630.30">
    <property type="match status" value="1"/>
</dbReference>
<gene>
    <name evidence="2" type="ORF">PV04_06373</name>
</gene>